<feature type="compositionally biased region" description="Low complexity" evidence="1">
    <location>
        <begin position="63"/>
        <end position="75"/>
    </location>
</feature>
<gene>
    <name evidence="2" type="ORF">CB5_LOCUS21015</name>
</gene>
<feature type="region of interest" description="Disordered" evidence="1">
    <location>
        <begin position="49"/>
        <end position="76"/>
    </location>
</feature>
<organism evidence="2">
    <name type="scientific">Ananas comosus var. bracteatus</name>
    <name type="common">red pineapple</name>
    <dbReference type="NCBI Taxonomy" id="296719"/>
    <lineage>
        <taxon>Eukaryota</taxon>
        <taxon>Viridiplantae</taxon>
        <taxon>Streptophyta</taxon>
        <taxon>Embryophyta</taxon>
        <taxon>Tracheophyta</taxon>
        <taxon>Spermatophyta</taxon>
        <taxon>Magnoliopsida</taxon>
        <taxon>Liliopsida</taxon>
        <taxon>Poales</taxon>
        <taxon>Bromeliaceae</taxon>
        <taxon>Bromelioideae</taxon>
        <taxon>Ananas</taxon>
    </lineage>
</organism>
<accession>A0A6V7Q3P8</accession>
<dbReference type="EMBL" id="LR862132">
    <property type="protein sequence ID" value="CAD1837804.1"/>
    <property type="molecule type" value="Genomic_DNA"/>
</dbReference>
<name>A0A6V7Q3P8_ANACO</name>
<sequence>MLSEARSLSCFQIVFDVATFESSIGSVKLNLEYFEYSRLSLTEPIDDSKVAHRKRCGSTEGSQQQQQQEEAAAAAHGGSFLHCPFRQSSHASPGPIPSLGPCSYKEKLLPAPTAPHYL</sequence>
<reference evidence="2" key="1">
    <citation type="submission" date="2020-07" db="EMBL/GenBank/DDBJ databases">
        <authorList>
            <person name="Lin J."/>
        </authorList>
    </citation>
    <scope>NUCLEOTIDE SEQUENCE</scope>
</reference>
<evidence type="ECO:0000313" key="2">
    <source>
        <dbReference type="EMBL" id="CAD1837804.1"/>
    </source>
</evidence>
<dbReference type="AlphaFoldDB" id="A0A6V7Q3P8"/>
<evidence type="ECO:0000256" key="1">
    <source>
        <dbReference type="SAM" id="MobiDB-lite"/>
    </source>
</evidence>
<proteinExistence type="predicted"/>
<protein>
    <submittedName>
        <fullName evidence="2">Uncharacterized protein</fullName>
    </submittedName>
</protein>